<keyword evidence="2" id="KW-1133">Transmembrane helix</keyword>
<feature type="compositionally biased region" description="Basic and acidic residues" evidence="1">
    <location>
        <begin position="512"/>
        <end position="529"/>
    </location>
</feature>
<feature type="compositionally biased region" description="Basic and acidic residues" evidence="1">
    <location>
        <begin position="274"/>
        <end position="285"/>
    </location>
</feature>
<dbReference type="KEGG" id="phet:94290150"/>
<organism evidence="3 4">
    <name type="scientific">Porcisia hertigi</name>
    <dbReference type="NCBI Taxonomy" id="2761500"/>
    <lineage>
        <taxon>Eukaryota</taxon>
        <taxon>Discoba</taxon>
        <taxon>Euglenozoa</taxon>
        <taxon>Kinetoplastea</taxon>
        <taxon>Metakinetoplastina</taxon>
        <taxon>Trypanosomatida</taxon>
        <taxon>Trypanosomatidae</taxon>
        <taxon>Leishmaniinae</taxon>
        <taxon>Porcisia</taxon>
    </lineage>
</organism>
<keyword evidence="2" id="KW-0472">Membrane</keyword>
<keyword evidence="2" id="KW-0812">Transmembrane</keyword>
<feature type="transmembrane region" description="Helical" evidence="2">
    <location>
        <begin position="1050"/>
        <end position="1073"/>
    </location>
</feature>
<feature type="region of interest" description="Disordered" evidence="1">
    <location>
        <begin position="1303"/>
        <end position="1375"/>
    </location>
</feature>
<dbReference type="Proteomes" id="UP000674318">
    <property type="component" value="Unassembled WGS sequence"/>
</dbReference>
<sequence>MDPTLCNGVSLSQAENAPFSYRRRRRSVWESAQHVEDAARATDAAIGGDHVAHAQSGHVSKSSIRANGVLGTMPSVLERACRYSCAEAKAERSSRSTPKAPLLSSSPNSKLVPPLTIDPVPSHLRLLSYVRSTRAWDAIAAGCAAEARLLSETDSDVVAWAASFIIGGEPHQGLFMLESYVIATCVVLHEQREGGLSRSSYLERHNNVMLDWMRHRTQLLAGVSSPPLHCDVDPLQVSEAVVRHVVLQSMQLMDHVEVHRWYTLALAMCTSQETHYDGPDNRGDPSSKGSSGDKAITSSRNSDNSGCVRTSLKLSPRDGQDSFKAQDFRDFRAVPPKTPPTDTSAALASEGYETPLNLWFRYFFALCETTSADGLLAATLPAQHTPPSKTDDRHAIPTILRATASTARVSPLTVKGDSGSSTLRKHERGGSFCCSAPLSSLRTAPAWATTALRDLDEEETAALLLSHCEEWEVFFITAVAAFYTQHYRTCMIAASRFLHWAESNGAMRRSVEASYHHEGRKGTSEDARSQTRSRPTHCSAQRHALLPAAAGAPGFQDYQCRLALFVRAWSSLLVGERLQFGKDVEALLDYAEDSLSYHIGCALALYGLPLPAAKETVMSATAHFTCAGATVTPLGVRAGPVDGVSPILQAYLYVLTESVHALMLLQIGMVESAMEVAKAALDRTKVRRALLNRAVNINRAEDLLLGTLHDLVVITATALEDATSVLEVPLTPHHLAYIAVCRAFFGGLCAGGIRVKPHSEAHRLLYPLNLPLYASTRQMIPFHMNRATYLYHNGQLRGAWDDVCCAVAAADEVVGSVEFAFSDCFPLRVYYFACYVGFALIEDILCADLEAARSCLSNPDNQEAVDQKDATLQENEILSKEVIHICGEVVQRMLYFYPHSRLTELCQVRLAVMCEDKGFLNQAVLLSNRYPHSPAAQNLLTLAIYFDNRVPEAVDNADKNLQVFPHSREVIRIHRMLHTQKAVYRFNYRGVLPVRYKPGPTGRVVTKRVVFMILLLVANLVVLGLTAYANTPYAANLSEEMKQLAVRVQLPSTFPLVFVVIFLTHAIVAAATTQNLISTTLTDLFFVNSALNRAFFCLRCIPFINLVNALLISFAGNNFLFEHGYTTFMLYAFLSLLFVPFTTRVWLLPSVDEPDVDVMTWLAILSVDTVIAFVVTVPHLILAVLEPCMFILFYFYTPTPRPDSEASEFPPSNSIRRRLLLHSVCIHTMPPRFVVGSGSRFLPIRLLKCLYYRSHSSMETRYLAESQLEAESYRVFPMIEGEEARAIVSHVPQAPICAALTGTELEPSSGSPAPRSGATAVPLNHDNATKDHSTLNANDSVGSQRVAPMEPQSASTPCSSASSDGMVLPRERLFP</sequence>
<feature type="region of interest" description="Disordered" evidence="1">
    <location>
        <begin position="274"/>
        <end position="346"/>
    </location>
</feature>
<protein>
    <submittedName>
        <fullName evidence="3">Uncharacterized protein</fullName>
    </submittedName>
</protein>
<evidence type="ECO:0000313" key="4">
    <source>
        <dbReference type="Proteomes" id="UP000674318"/>
    </source>
</evidence>
<gene>
    <name evidence="3" type="ORF">JKF63_04079</name>
</gene>
<feature type="compositionally biased region" description="Polar residues" evidence="1">
    <location>
        <begin position="296"/>
        <end position="308"/>
    </location>
</feature>
<feature type="transmembrane region" description="Helical" evidence="2">
    <location>
        <begin position="1093"/>
        <end position="1116"/>
    </location>
</feature>
<reference evidence="3 4" key="1">
    <citation type="submission" date="2021-02" db="EMBL/GenBank/DDBJ databases">
        <title>Porcisia hertigi Genome sequencing and assembly.</title>
        <authorList>
            <person name="Almutairi H."/>
            <person name="Gatherer D."/>
        </authorList>
    </citation>
    <scope>NUCLEOTIDE SEQUENCE [LARGE SCALE GENOMIC DNA]</scope>
    <source>
        <strain evidence="3 4">C119</strain>
    </source>
</reference>
<feature type="transmembrane region" description="Helical" evidence="2">
    <location>
        <begin position="1128"/>
        <end position="1147"/>
    </location>
</feature>
<name>A0A836IDQ5_9TRYP</name>
<dbReference type="OrthoDB" id="278776at2759"/>
<keyword evidence="4" id="KW-1185">Reference proteome</keyword>
<feature type="compositionally biased region" description="Basic and acidic residues" evidence="1">
    <location>
        <begin position="315"/>
        <end position="332"/>
    </location>
</feature>
<dbReference type="EMBL" id="JAFJZO010000026">
    <property type="protein sequence ID" value="KAG5501810.1"/>
    <property type="molecule type" value="Genomic_DNA"/>
</dbReference>
<accession>A0A836IDQ5</accession>
<evidence type="ECO:0000256" key="1">
    <source>
        <dbReference type="SAM" id="MobiDB-lite"/>
    </source>
</evidence>
<dbReference type="RefSeq" id="XP_067756257.1">
    <property type="nucleotide sequence ID" value="XM_067900073.1"/>
</dbReference>
<evidence type="ECO:0000313" key="3">
    <source>
        <dbReference type="EMBL" id="KAG5501810.1"/>
    </source>
</evidence>
<feature type="transmembrane region" description="Helical" evidence="2">
    <location>
        <begin position="1159"/>
        <end position="1185"/>
    </location>
</feature>
<feature type="compositionally biased region" description="Low complexity" evidence="1">
    <location>
        <begin position="1353"/>
        <end position="1363"/>
    </location>
</feature>
<feature type="transmembrane region" description="Helical" evidence="2">
    <location>
        <begin position="1009"/>
        <end position="1029"/>
    </location>
</feature>
<feature type="compositionally biased region" description="Polar residues" evidence="1">
    <location>
        <begin position="1334"/>
        <end position="1343"/>
    </location>
</feature>
<feature type="region of interest" description="Disordered" evidence="1">
    <location>
        <begin position="512"/>
        <end position="534"/>
    </location>
</feature>
<proteinExistence type="predicted"/>
<evidence type="ECO:0000256" key="2">
    <source>
        <dbReference type="SAM" id="Phobius"/>
    </source>
</evidence>
<feature type="compositionally biased region" description="Low complexity" evidence="1">
    <location>
        <begin position="1307"/>
        <end position="1318"/>
    </location>
</feature>
<comment type="caution">
    <text evidence="3">The sequence shown here is derived from an EMBL/GenBank/DDBJ whole genome shotgun (WGS) entry which is preliminary data.</text>
</comment>
<dbReference type="GeneID" id="94290150"/>